<comment type="caution">
    <text evidence="2">The sequence shown here is derived from an EMBL/GenBank/DDBJ whole genome shotgun (WGS) entry which is preliminary data.</text>
</comment>
<protein>
    <submittedName>
        <fullName evidence="2">Uncharacterized protein</fullName>
    </submittedName>
</protein>
<sequence>MCRGGALRRGQKHSYTERTKDSLDYGGGELILEAIATLASSRTMTMPKSKWWCGCLEEFQAGYTRIPPGS</sequence>
<reference evidence="2" key="2">
    <citation type="journal article" date="2024" name="Plant">
        <title>Genomic evolution and insights into agronomic trait innovations of Sesamum species.</title>
        <authorList>
            <person name="Miao H."/>
            <person name="Wang L."/>
            <person name="Qu L."/>
            <person name="Liu H."/>
            <person name="Sun Y."/>
            <person name="Le M."/>
            <person name="Wang Q."/>
            <person name="Wei S."/>
            <person name="Zheng Y."/>
            <person name="Lin W."/>
            <person name="Duan Y."/>
            <person name="Cao H."/>
            <person name="Xiong S."/>
            <person name="Wang X."/>
            <person name="Wei L."/>
            <person name="Li C."/>
            <person name="Ma Q."/>
            <person name="Ju M."/>
            <person name="Zhao R."/>
            <person name="Li G."/>
            <person name="Mu C."/>
            <person name="Tian Q."/>
            <person name="Mei H."/>
            <person name="Zhang T."/>
            <person name="Gao T."/>
            <person name="Zhang H."/>
        </authorList>
    </citation>
    <scope>NUCLEOTIDE SEQUENCE</scope>
    <source>
        <strain evidence="2">KEN1</strain>
    </source>
</reference>
<evidence type="ECO:0000256" key="1">
    <source>
        <dbReference type="SAM" id="MobiDB-lite"/>
    </source>
</evidence>
<name>A0AAW2UU86_9LAMI</name>
<accession>A0AAW2UU86</accession>
<reference evidence="2" key="1">
    <citation type="submission" date="2020-06" db="EMBL/GenBank/DDBJ databases">
        <authorList>
            <person name="Li T."/>
            <person name="Hu X."/>
            <person name="Zhang T."/>
            <person name="Song X."/>
            <person name="Zhang H."/>
            <person name="Dai N."/>
            <person name="Sheng W."/>
            <person name="Hou X."/>
            <person name="Wei L."/>
        </authorList>
    </citation>
    <scope>NUCLEOTIDE SEQUENCE</scope>
    <source>
        <strain evidence="2">KEN1</strain>
        <tissue evidence="2">Leaf</tissue>
    </source>
</reference>
<proteinExistence type="predicted"/>
<dbReference type="AlphaFoldDB" id="A0AAW2UU86"/>
<feature type="region of interest" description="Disordered" evidence="1">
    <location>
        <begin position="1"/>
        <end position="21"/>
    </location>
</feature>
<evidence type="ECO:0000313" key="2">
    <source>
        <dbReference type="EMBL" id="KAL0420681.1"/>
    </source>
</evidence>
<organism evidence="2">
    <name type="scientific">Sesamum latifolium</name>
    <dbReference type="NCBI Taxonomy" id="2727402"/>
    <lineage>
        <taxon>Eukaryota</taxon>
        <taxon>Viridiplantae</taxon>
        <taxon>Streptophyta</taxon>
        <taxon>Embryophyta</taxon>
        <taxon>Tracheophyta</taxon>
        <taxon>Spermatophyta</taxon>
        <taxon>Magnoliopsida</taxon>
        <taxon>eudicotyledons</taxon>
        <taxon>Gunneridae</taxon>
        <taxon>Pentapetalae</taxon>
        <taxon>asterids</taxon>
        <taxon>lamiids</taxon>
        <taxon>Lamiales</taxon>
        <taxon>Pedaliaceae</taxon>
        <taxon>Sesamum</taxon>
    </lineage>
</organism>
<dbReference type="EMBL" id="JACGWN010000011">
    <property type="protein sequence ID" value="KAL0420681.1"/>
    <property type="molecule type" value="Genomic_DNA"/>
</dbReference>
<gene>
    <name evidence="2" type="ORF">Slati_3091000</name>
</gene>